<accession>A0A8S2YNU9</accession>
<evidence type="ECO:0000313" key="3">
    <source>
        <dbReference type="EMBL" id="CAF4576185.1"/>
    </source>
</evidence>
<evidence type="ECO:0000313" key="5">
    <source>
        <dbReference type="Proteomes" id="UP000676336"/>
    </source>
</evidence>
<proteinExistence type="predicted"/>
<sequence length="34" mass="3788">MNTLSQPLDIKVEKLTSSEVTKIIKKLKNKKSSG</sequence>
<dbReference type="Proteomes" id="UP000676336">
    <property type="component" value="Unassembled WGS sequence"/>
</dbReference>
<organism evidence="3 5">
    <name type="scientific">Rotaria magnacalcarata</name>
    <dbReference type="NCBI Taxonomy" id="392030"/>
    <lineage>
        <taxon>Eukaryota</taxon>
        <taxon>Metazoa</taxon>
        <taxon>Spiralia</taxon>
        <taxon>Gnathifera</taxon>
        <taxon>Rotifera</taxon>
        <taxon>Eurotatoria</taxon>
        <taxon>Bdelloidea</taxon>
        <taxon>Philodinida</taxon>
        <taxon>Philodinidae</taxon>
        <taxon>Rotaria</taxon>
    </lineage>
</organism>
<evidence type="ECO:0000256" key="1">
    <source>
        <dbReference type="PROSITE-ProRule" id="PRU00649"/>
    </source>
</evidence>
<feature type="non-terminal residue" evidence="3">
    <location>
        <position position="34"/>
    </location>
</feature>
<feature type="domain" description="TFIIS N-terminal" evidence="2">
    <location>
        <begin position="1"/>
        <end position="34"/>
    </location>
</feature>
<dbReference type="GO" id="GO:0005634">
    <property type="term" value="C:nucleus"/>
    <property type="evidence" value="ECO:0007669"/>
    <property type="project" value="UniProtKB-SubCell"/>
</dbReference>
<dbReference type="EMBL" id="CAJOBI010098424">
    <property type="protein sequence ID" value="CAF4576185.1"/>
    <property type="molecule type" value="Genomic_DNA"/>
</dbReference>
<protein>
    <recommendedName>
        <fullName evidence="2">TFIIS N-terminal domain-containing protein</fullName>
    </recommendedName>
</protein>
<dbReference type="EMBL" id="CAJOBJ010196084">
    <property type="protein sequence ID" value="CAF4969037.1"/>
    <property type="molecule type" value="Genomic_DNA"/>
</dbReference>
<dbReference type="PROSITE" id="PS51319">
    <property type="entry name" value="TFIIS_N"/>
    <property type="match status" value="1"/>
</dbReference>
<keyword evidence="1" id="KW-0539">Nucleus</keyword>
<evidence type="ECO:0000259" key="2">
    <source>
        <dbReference type="PROSITE" id="PS51319"/>
    </source>
</evidence>
<evidence type="ECO:0000313" key="4">
    <source>
        <dbReference type="EMBL" id="CAF4969037.1"/>
    </source>
</evidence>
<dbReference type="InterPro" id="IPR017923">
    <property type="entry name" value="TFIIS_N"/>
</dbReference>
<name>A0A8S2YNU9_9BILA</name>
<reference evidence="3" key="1">
    <citation type="submission" date="2021-02" db="EMBL/GenBank/DDBJ databases">
        <authorList>
            <person name="Nowell W R."/>
        </authorList>
    </citation>
    <scope>NUCLEOTIDE SEQUENCE</scope>
</reference>
<dbReference type="Proteomes" id="UP000681720">
    <property type="component" value="Unassembled WGS sequence"/>
</dbReference>
<comment type="caution">
    <text evidence="3">The sequence shown here is derived from an EMBL/GenBank/DDBJ whole genome shotgun (WGS) entry which is preliminary data.</text>
</comment>
<gene>
    <name evidence="4" type="ORF">GIL414_LOCUS55309</name>
    <name evidence="3" type="ORF">SMN809_LOCUS38076</name>
</gene>
<comment type="subcellular location">
    <subcellularLocation>
        <location evidence="1">Nucleus</location>
    </subcellularLocation>
</comment>
<dbReference type="AlphaFoldDB" id="A0A8S2YNU9"/>